<dbReference type="InterPro" id="IPR013022">
    <property type="entry name" value="Xyl_isomerase-like_TIM-brl"/>
</dbReference>
<reference evidence="4" key="1">
    <citation type="submission" date="2014-08" db="EMBL/GenBank/DDBJ databases">
        <title>DNA barcoding of Bradysia (Diptera: Sciaridae) for detection of the immature stages on agricultural crops.</title>
        <authorList>
            <person name="Shin S."/>
            <person name="Jung S."/>
            <person name="Heller K."/>
            <person name="Menzel F."/>
            <person name="Hong T.-K."/>
            <person name="Lee H."/>
            <person name="Lee S."/>
        </authorList>
    </citation>
    <scope>NUCLEOTIDE SEQUENCE</scope>
</reference>
<proteinExistence type="predicted"/>
<dbReference type="EMBL" id="CCNB01000007">
    <property type="protein sequence ID" value="CDX33002.1"/>
    <property type="molecule type" value="Genomic_DNA"/>
</dbReference>
<evidence type="ECO:0000313" key="7">
    <source>
        <dbReference type="Proteomes" id="UP000046122"/>
    </source>
</evidence>
<dbReference type="EMBL" id="CCMZ01000012">
    <property type="protein sequence ID" value="CDX15849.1"/>
    <property type="molecule type" value="Genomic_DNA"/>
</dbReference>
<dbReference type="Proteomes" id="UP000046373">
    <property type="component" value="Unassembled WGS sequence"/>
</dbReference>
<keyword evidence="3" id="KW-0413">Isomerase</keyword>
<dbReference type="STRING" id="69974.MPLDJ20_150383"/>
<dbReference type="InterPro" id="IPR036237">
    <property type="entry name" value="Xyl_isomerase-like_sf"/>
</dbReference>
<name>A0A090EP86_MESPL</name>
<evidence type="ECO:0000313" key="8">
    <source>
        <dbReference type="Proteomes" id="UP000046373"/>
    </source>
</evidence>
<dbReference type="EMBL" id="CCND01000003">
    <property type="protein sequence ID" value="CDX50492.1"/>
    <property type="molecule type" value="Genomic_DNA"/>
</dbReference>
<evidence type="ECO:0000313" key="5">
    <source>
        <dbReference type="EMBL" id="CDX59804.1"/>
    </source>
</evidence>
<protein>
    <submittedName>
        <fullName evidence="3">Xylose isomerase domain-containing protein</fullName>
    </submittedName>
</protein>
<evidence type="ECO:0000313" key="4">
    <source>
        <dbReference type="EMBL" id="CDX50492.1"/>
    </source>
</evidence>
<accession>A0A090EP86</accession>
<keyword evidence="6" id="KW-1185">Reference proteome</keyword>
<evidence type="ECO:0000313" key="9">
    <source>
        <dbReference type="Proteomes" id="UP000182888"/>
    </source>
</evidence>
<dbReference type="Pfam" id="PF01261">
    <property type="entry name" value="AP_endonuc_2"/>
    <property type="match status" value="1"/>
</dbReference>
<dbReference type="Proteomes" id="UP000045285">
    <property type="component" value="Unassembled WGS sequence"/>
</dbReference>
<gene>
    <name evidence="4" type="ORF">MPL1032_110151</name>
    <name evidence="2" type="ORF">MPL3356_20074</name>
    <name evidence="5" type="ORF">MPL3365_30857</name>
    <name evidence="3" type="ORF">MPLDJ20_150383</name>
</gene>
<dbReference type="PANTHER" id="PTHR12110">
    <property type="entry name" value="HYDROXYPYRUVATE ISOMERASE"/>
    <property type="match status" value="1"/>
</dbReference>
<organism evidence="3 8">
    <name type="scientific">Mesorhizobium plurifarium</name>
    <dbReference type="NCBI Taxonomy" id="69974"/>
    <lineage>
        <taxon>Bacteria</taxon>
        <taxon>Pseudomonadati</taxon>
        <taxon>Pseudomonadota</taxon>
        <taxon>Alphaproteobacteria</taxon>
        <taxon>Hyphomicrobiales</taxon>
        <taxon>Phyllobacteriaceae</taxon>
        <taxon>Mesorhizobium</taxon>
    </lineage>
</organism>
<dbReference type="GO" id="GO:0016853">
    <property type="term" value="F:isomerase activity"/>
    <property type="evidence" value="ECO:0007669"/>
    <property type="project" value="UniProtKB-KW"/>
</dbReference>
<evidence type="ECO:0000313" key="3">
    <source>
        <dbReference type="EMBL" id="CDX33002.1"/>
    </source>
</evidence>
<reference evidence="9" key="3">
    <citation type="submission" date="2014-08" db="EMBL/GenBank/DDBJ databases">
        <authorList>
            <person name="Edwards T."/>
        </authorList>
    </citation>
    <scope>NUCLEOTIDE SEQUENCE [LARGE SCALE GENOMIC DNA]</scope>
</reference>
<evidence type="ECO:0000313" key="6">
    <source>
        <dbReference type="Proteomes" id="UP000045285"/>
    </source>
</evidence>
<evidence type="ECO:0000259" key="1">
    <source>
        <dbReference type="Pfam" id="PF01261"/>
    </source>
</evidence>
<dbReference type="PANTHER" id="PTHR12110:SF41">
    <property type="entry name" value="INOSOSE DEHYDRATASE"/>
    <property type="match status" value="1"/>
</dbReference>
<evidence type="ECO:0000313" key="2">
    <source>
        <dbReference type="EMBL" id="CDX15849.1"/>
    </source>
</evidence>
<feature type="domain" description="Xylose isomerase-like TIM barrel" evidence="1">
    <location>
        <begin position="31"/>
        <end position="259"/>
    </location>
</feature>
<dbReference type="SUPFAM" id="SSF51658">
    <property type="entry name" value="Xylose isomerase-like"/>
    <property type="match status" value="1"/>
</dbReference>
<dbReference type="EMBL" id="CCNE01000023">
    <property type="protein sequence ID" value="CDX59804.1"/>
    <property type="molecule type" value="Genomic_DNA"/>
</dbReference>
<reference evidence="7 8" key="2">
    <citation type="submission" date="2014-08" db="EMBL/GenBank/DDBJ databases">
        <authorList>
            <person name="Moulin Lionel"/>
        </authorList>
    </citation>
    <scope>NUCLEOTIDE SEQUENCE [LARGE SCALE GENOMIC DNA]</scope>
</reference>
<dbReference type="InterPro" id="IPR050312">
    <property type="entry name" value="IolE/XylAMocC-like"/>
</dbReference>
<sequence length="290" mass="31879">MNNEADMNTFGLHTFAIAPVWDLARIEPQMDRLKELGIGLMEIPLLRPEEIDTKRTRGFANHYGVELIPSLGLPRALDVVERPDEALDFLQPAFKVCNEVGAEALGGVTYGTIGKTTGRAPTQREIDGMCRFLERAAKSAKSRSLKLGIEPCNRYETHLINRGIDAARIIERVGAENIFIHLDTYHMHIEEESFASGFEAAAPYLGYVHVSEANRGVPGRGMLNWAACMKAIADIGYQGAITLESMNHVDVDIAGGLAVWRPVAEDPRDVIEVGLPFLREEAKKAGLTLG</sequence>
<dbReference type="Proteomes" id="UP000182888">
    <property type="component" value="Unassembled WGS sequence"/>
</dbReference>
<dbReference type="Proteomes" id="UP000046122">
    <property type="component" value="Unassembled WGS sequence"/>
</dbReference>
<dbReference type="Gene3D" id="3.20.20.150">
    <property type="entry name" value="Divalent-metal-dependent TIM barrel enzymes"/>
    <property type="match status" value="1"/>
</dbReference>
<dbReference type="AlphaFoldDB" id="A0A090EP86"/>
<reference evidence="6" key="4">
    <citation type="submission" date="2014-08" db="EMBL/GenBank/DDBJ databases">
        <authorList>
            <person name="Moulin L."/>
        </authorList>
    </citation>
    <scope>NUCLEOTIDE SEQUENCE [LARGE SCALE GENOMIC DNA]</scope>
</reference>